<dbReference type="Proteomes" id="UP001499988">
    <property type="component" value="Unassembled WGS sequence"/>
</dbReference>
<organism evidence="2 3">
    <name type="scientific">Ferrimonas pelagia</name>
    <dbReference type="NCBI Taxonomy" id="1177826"/>
    <lineage>
        <taxon>Bacteria</taxon>
        <taxon>Pseudomonadati</taxon>
        <taxon>Pseudomonadota</taxon>
        <taxon>Gammaproteobacteria</taxon>
        <taxon>Alteromonadales</taxon>
        <taxon>Ferrimonadaceae</taxon>
        <taxon>Ferrimonas</taxon>
    </lineage>
</organism>
<protein>
    <submittedName>
        <fullName evidence="2">TIGR04219 family outer membrane beta-barrel protein</fullName>
    </submittedName>
</protein>
<evidence type="ECO:0000313" key="2">
    <source>
        <dbReference type="EMBL" id="GAA4882128.1"/>
    </source>
</evidence>
<accession>A0ABP9EPG0</accession>
<name>A0ABP9EPG0_9GAMM</name>
<proteinExistence type="predicted"/>
<comment type="caution">
    <text evidence="2">The sequence shown here is derived from an EMBL/GenBank/DDBJ whole genome shotgun (WGS) entry which is preliminary data.</text>
</comment>
<gene>
    <name evidence="2" type="ORF">GCM10023333_15350</name>
</gene>
<keyword evidence="3" id="KW-1185">Reference proteome</keyword>
<sequence>MAVALAAGLAMPAQADFLGAKVGMDLFFVATDGSLSSDTQNWNDKSRLSAYAAFEHFIPLVPNLMIRYNQMGTTAAGNELDLSNTDFVFYYQLLDNTGVELDLGMNYRLYSGEARETGDWASTDLDKGVLMGYARSRVNLVGTGLFAFADVSLTNYNRKQISDFQLGMGYSMGLIALDLNLKAGYRQHDFDVRRFNGVNVDVVQDGWFMGAELNF</sequence>
<reference evidence="3" key="1">
    <citation type="journal article" date="2019" name="Int. J. Syst. Evol. Microbiol.">
        <title>The Global Catalogue of Microorganisms (GCM) 10K type strain sequencing project: providing services to taxonomists for standard genome sequencing and annotation.</title>
        <authorList>
            <consortium name="The Broad Institute Genomics Platform"/>
            <consortium name="The Broad Institute Genome Sequencing Center for Infectious Disease"/>
            <person name="Wu L."/>
            <person name="Ma J."/>
        </authorList>
    </citation>
    <scope>NUCLEOTIDE SEQUENCE [LARGE SCALE GENOMIC DNA]</scope>
    <source>
        <strain evidence="3">JCM 18401</strain>
    </source>
</reference>
<dbReference type="EMBL" id="BAABJZ010000022">
    <property type="protein sequence ID" value="GAA4882128.1"/>
    <property type="molecule type" value="Genomic_DNA"/>
</dbReference>
<dbReference type="NCBIfam" id="TIGR04219">
    <property type="entry name" value="OMP_w_GlyGly"/>
    <property type="match status" value="1"/>
</dbReference>
<feature type="signal peptide" evidence="1">
    <location>
        <begin position="1"/>
        <end position="15"/>
    </location>
</feature>
<feature type="chain" id="PRO_5045791816" evidence="1">
    <location>
        <begin position="16"/>
        <end position="215"/>
    </location>
</feature>
<dbReference type="InterPro" id="IPR026387">
    <property type="entry name" value="OMP_w_GlyGly"/>
</dbReference>
<evidence type="ECO:0000313" key="3">
    <source>
        <dbReference type="Proteomes" id="UP001499988"/>
    </source>
</evidence>
<evidence type="ECO:0000256" key="1">
    <source>
        <dbReference type="SAM" id="SignalP"/>
    </source>
</evidence>
<keyword evidence="1" id="KW-0732">Signal</keyword>